<reference evidence="1 2" key="1">
    <citation type="submission" date="2016-04" db="EMBL/GenBank/DDBJ databases">
        <title>A degradative enzymes factory behind the ericoid mycorrhizal symbiosis.</title>
        <authorList>
            <consortium name="DOE Joint Genome Institute"/>
            <person name="Martino E."/>
            <person name="Morin E."/>
            <person name="Grelet G."/>
            <person name="Kuo A."/>
            <person name="Kohler A."/>
            <person name="Daghino S."/>
            <person name="Barry K."/>
            <person name="Choi C."/>
            <person name="Cichocki N."/>
            <person name="Clum A."/>
            <person name="Copeland A."/>
            <person name="Hainaut M."/>
            <person name="Haridas S."/>
            <person name="Labutti K."/>
            <person name="Lindquist E."/>
            <person name="Lipzen A."/>
            <person name="Khouja H.-R."/>
            <person name="Murat C."/>
            <person name="Ohm R."/>
            <person name="Olson A."/>
            <person name="Spatafora J."/>
            <person name="Veneault-Fourrey C."/>
            <person name="Henrissat B."/>
            <person name="Grigoriev I."/>
            <person name="Martin F."/>
            <person name="Perotto S."/>
        </authorList>
    </citation>
    <scope>NUCLEOTIDE SEQUENCE [LARGE SCALE GENOMIC DNA]</scope>
    <source>
        <strain evidence="1 2">E</strain>
    </source>
</reference>
<gene>
    <name evidence="1" type="ORF">K444DRAFT_606763</name>
</gene>
<evidence type="ECO:0000313" key="1">
    <source>
        <dbReference type="EMBL" id="PMD66464.1"/>
    </source>
</evidence>
<dbReference type="RefSeq" id="XP_024743368.1">
    <property type="nucleotide sequence ID" value="XM_024879052.1"/>
</dbReference>
<accession>A0A2J6TTV9</accession>
<keyword evidence="2" id="KW-1185">Reference proteome</keyword>
<sequence>MIQNAMQAEASLNNRTQSAFTSQTPGLGCVAVHMDDFTEPRVTDLPGEPLSVKATALEEDAPQSMETVLREPEDMGLSDIPLPVSGPEVHAASLTKGFPTNHPLPTALNQIPGLGCASVHTNNFIGSSMTGVRTELLPEQAPAAEPATHAASSEFTEEEEVPDRVLELFMEDLEEMEANVLAQAETERRLLCRKHKALASNHHYTWGSPSSPATPRLEKRGITRMKGQRPYTEKEFQAIRKLRKTLPPWKKHAVWSRSLLCVETRLGGEWGPFRSFHTRRGPTGGDPRLPYWRHCNYCGNGCKAV</sequence>
<evidence type="ECO:0000313" key="2">
    <source>
        <dbReference type="Proteomes" id="UP000235371"/>
    </source>
</evidence>
<dbReference type="AlphaFoldDB" id="A0A2J6TTV9"/>
<dbReference type="GeneID" id="36587129"/>
<dbReference type="OrthoDB" id="10266796at2759"/>
<organism evidence="1 2">
    <name type="scientific">Hyaloscypha bicolor E</name>
    <dbReference type="NCBI Taxonomy" id="1095630"/>
    <lineage>
        <taxon>Eukaryota</taxon>
        <taxon>Fungi</taxon>
        <taxon>Dikarya</taxon>
        <taxon>Ascomycota</taxon>
        <taxon>Pezizomycotina</taxon>
        <taxon>Leotiomycetes</taxon>
        <taxon>Helotiales</taxon>
        <taxon>Hyaloscyphaceae</taxon>
        <taxon>Hyaloscypha</taxon>
        <taxon>Hyaloscypha bicolor</taxon>
    </lineage>
</organism>
<dbReference type="Proteomes" id="UP000235371">
    <property type="component" value="Unassembled WGS sequence"/>
</dbReference>
<dbReference type="InParanoid" id="A0A2J6TTV9"/>
<dbReference type="EMBL" id="KZ613743">
    <property type="protein sequence ID" value="PMD66464.1"/>
    <property type="molecule type" value="Genomic_DNA"/>
</dbReference>
<proteinExistence type="predicted"/>
<protein>
    <submittedName>
        <fullName evidence="1">Uncharacterized protein</fullName>
    </submittedName>
</protein>
<name>A0A2J6TTV9_9HELO</name>